<dbReference type="PANTHER" id="PTHR13696:SF52">
    <property type="entry name" value="PARA FAMILY PROTEIN CT_582"/>
    <property type="match status" value="1"/>
</dbReference>
<feature type="domain" description="CobQ/CobB/MinD/ParA nucleotide binding" evidence="1">
    <location>
        <begin position="67"/>
        <end position="251"/>
    </location>
</feature>
<evidence type="ECO:0000313" key="3">
    <source>
        <dbReference type="Proteomes" id="UP000507140"/>
    </source>
</evidence>
<proteinExistence type="predicted"/>
<dbReference type="InterPro" id="IPR002586">
    <property type="entry name" value="CobQ/CobB/MinD/ParA_Nub-bd_dom"/>
</dbReference>
<evidence type="ECO:0000313" key="2">
    <source>
        <dbReference type="EMBL" id="CAB3912227.1"/>
    </source>
</evidence>
<gene>
    <name evidence="2" type="ORF">LMG3415_05034</name>
</gene>
<dbReference type="InterPro" id="IPR050678">
    <property type="entry name" value="DNA_Partitioning_ATPase"/>
</dbReference>
<evidence type="ECO:0000259" key="1">
    <source>
        <dbReference type="Pfam" id="PF01656"/>
    </source>
</evidence>
<reference evidence="2 3" key="1">
    <citation type="submission" date="2020-04" db="EMBL/GenBank/DDBJ databases">
        <authorList>
            <person name="De Canck E."/>
        </authorList>
    </citation>
    <scope>NUCLEOTIDE SEQUENCE [LARGE SCALE GENOMIC DNA]</scope>
    <source>
        <strain evidence="2 3">LMG 3415</strain>
    </source>
</reference>
<name>A0ABM8LJZ5_9BURK</name>
<keyword evidence="3" id="KW-1185">Reference proteome</keyword>
<dbReference type="Pfam" id="PF01656">
    <property type="entry name" value="CbiA"/>
    <property type="match status" value="1"/>
</dbReference>
<dbReference type="SUPFAM" id="SSF52540">
    <property type="entry name" value="P-loop containing nucleoside triphosphate hydrolases"/>
    <property type="match status" value="1"/>
</dbReference>
<protein>
    <recommendedName>
        <fullName evidence="1">CobQ/CobB/MinD/ParA nucleotide binding domain-containing protein</fullName>
    </recommendedName>
</protein>
<dbReference type="CDD" id="cd02042">
    <property type="entry name" value="ParAB_family"/>
    <property type="match status" value="1"/>
</dbReference>
<dbReference type="Proteomes" id="UP000507140">
    <property type="component" value="Unassembled WGS sequence"/>
</dbReference>
<accession>A0ABM8LJZ5</accession>
<organism evidence="2 3">
    <name type="scientific">Achromobacter mucicolens</name>
    <dbReference type="NCBI Taxonomy" id="1389922"/>
    <lineage>
        <taxon>Bacteria</taxon>
        <taxon>Pseudomonadati</taxon>
        <taxon>Pseudomonadota</taxon>
        <taxon>Betaproteobacteria</taxon>
        <taxon>Burkholderiales</taxon>
        <taxon>Alcaligenaceae</taxon>
        <taxon>Achromobacter</taxon>
    </lineage>
</organism>
<dbReference type="InterPro" id="IPR027417">
    <property type="entry name" value="P-loop_NTPase"/>
</dbReference>
<sequence>MRLRAHANIIRIYHLSHLELRPFRLTAPSGRPARHLSPVKVHMATKQKTLTPLAAAIAEIQTRIGAFLNQKGGCGKTTSAMQAGGAIALRGYKVLIVDLDSQQTATTWNGQAPDDRPFPARVTNLHAMGPKFTSEIQKNIGEVDVILLDCPPAIASPIPWAALQIADLCVIPIIPVLDNVWAAKEAKDIALRAQREFNEDLQIRYLPTLVSRGRLFDHCMKVIAEDEEIPTFKSVLSRRNAFPESQAYGATVHALASKSPAITEVENLASEILDLFGLPQYADQNATRRKK</sequence>
<dbReference type="Gene3D" id="3.40.50.300">
    <property type="entry name" value="P-loop containing nucleotide triphosphate hydrolases"/>
    <property type="match status" value="1"/>
</dbReference>
<comment type="caution">
    <text evidence="2">The sequence shown here is derived from an EMBL/GenBank/DDBJ whole genome shotgun (WGS) entry which is preliminary data.</text>
</comment>
<dbReference type="PANTHER" id="PTHR13696">
    <property type="entry name" value="P-LOOP CONTAINING NUCLEOSIDE TRIPHOSPHATE HYDROLASE"/>
    <property type="match status" value="1"/>
</dbReference>
<dbReference type="EMBL" id="CADIKR010000008">
    <property type="protein sequence ID" value="CAB3912227.1"/>
    <property type="molecule type" value="Genomic_DNA"/>
</dbReference>